<keyword evidence="11" id="KW-1185">Reference proteome</keyword>
<evidence type="ECO:0000256" key="2">
    <source>
        <dbReference type="ARBA" id="ARBA00010617"/>
    </source>
</evidence>
<dbReference type="InterPro" id="IPR017972">
    <property type="entry name" value="Cyt_P450_CS"/>
</dbReference>
<dbReference type="PRINTS" id="PR00463">
    <property type="entry name" value="EP450I"/>
</dbReference>
<keyword evidence="7 9" id="KW-0503">Monooxygenase</keyword>
<evidence type="ECO:0000256" key="9">
    <source>
        <dbReference type="RuleBase" id="RU000461"/>
    </source>
</evidence>
<evidence type="ECO:0000313" key="10">
    <source>
        <dbReference type="EnsemblMetazoa" id="XP_050501631.1"/>
    </source>
</evidence>
<dbReference type="FunCoup" id="A0A6P7GP94">
    <property type="interactions" value="30"/>
</dbReference>
<dbReference type="PRINTS" id="PR00385">
    <property type="entry name" value="P450"/>
</dbReference>
<evidence type="ECO:0000313" key="11">
    <source>
        <dbReference type="Proteomes" id="UP001652700"/>
    </source>
</evidence>
<evidence type="ECO:0000256" key="8">
    <source>
        <dbReference type="PIRSR" id="PIRSR602401-1"/>
    </source>
</evidence>
<dbReference type="InterPro" id="IPR002401">
    <property type="entry name" value="Cyt_P450_E_grp-I"/>
</dbReference>
<dbReference type="GO" id="GO:0020037">
    <property type="term" value="F:heme binding"/>
    <property type="evidence" value="ECO:0007669"/>
    <property type="project" value="InterPro"/>
</dbReference>
<evidence type="ECO:0000256" key="7">
    <source>
        <dbReference type="ARBA" id="ARBA00023033"/>
    </source>
</evidence>
<dbReference type="RefSeq" id="XP_028147852.1">
    <property type="nucleotide sequence ID" value="XM_028292051.1"/>
</dbReference>
<dbReference type="GO" id="GO:0016705">
    <property type="term" value="F:oxidoreductase activity, acting on paired donors, with incorporation or reduction of molecular oxygen"/>
    <property type="evidence" value="ECO:0007669"/>
    <property type="project" value="InterPro"/>
</dbReference>
<evidence type="ECO:0000256" key="6">
    <source>
        <dbReference type="ARBA" id="ARBA00023004"/>
    </source>
</evidence>
<reference evidence="12" key="1">
    <citation type="submission" date="2025-04" db="UniProtKB">
        <authorList>
            <consortium name="RefSeq"/>
        </authorList>
    </citation>
    <scope>IDENTIFICATION</scope>
    <source>
        <tissue evidence="12">Whole insect</tissue>
    </source>
</reference>
<dbReference type="InParanoid" id="A0A6P7GP94"/>
<dbReference type="PANTHER" id="PTHR24279">
    <property type="entry name" value="CYTOCHROME P450"/>
    <property type="match status" value="1"/>
</dbReference>
<dbReference type="GO" id="GO:0005506">
    <property type="term" value="F:iron ion binding"/>
    <property type="evidence" value="ECO:0007669"/>
    <property type="project" value="InterPro"/>
</dbReference>
<evidence type="ECO:0000256" key="5">
    <source>
        <dbReference type="ARBA" id="ARBA00023002"/>
    </source>
</evidence>
<comment type="cofactor">
    <cofactor evidence="1 8">
        <name>heme</name>
        <dbReference type="ChEBI" id="CHEBI:30413"/>
    </cofactor>
</comment>
<dbReference type="SUPFAM" id="SSF48264">
    <property type="entry name" value="Cytochrome P450"/>
    <property type="match status" value="1"/>
</dbReference>
<evidence type="ECO:0000256" key="1">
    <source>
        <dbReference type="ARBA" id="ARBA00001971"/>
    </source>
</evidence>
<dbReference type="EnsemblMetazoa" id="XM_050645674.1">
    <property type="protein sequence ID" value="XP_050501631.1"/>
    <property type="gene ID" value="LOC126881410"/>
</dbReference>
<dbReference type="OrthoDB" id="3945418at2759"/>
<dbReference type="PROSITE" id="PS00086">
    <property type="entry name" value="CYTOCHROME_P450"/>
    <property type="match status" value="1"/>
</dbReference>
<comment type="similarity">
    <text evidence="2 9">Belongs to the cytochrome P450 family.</text>
</comment>
<dbReference type="Proteomes" id="UP001652700">
    <property type="component" value="Unplaced"/>
</dbReference>
<reference evidence="10" key="2">
    <citation type="submission" date="2025-05" db="UniProtKB">
        <authorList>
            <consortium name="EnsemblMetazoa"/>
        </authorList>
    </citation>
    <scope>IDENTIFICATION</scope>
</reference>
<name>A0A6P7GP94_DIAVI</name>
<dbReference type="AlphaFoldDB" id="A0A6P7GP94"/>
<keyword evidence="3 8" id="KW-0349">Heme</keyword>
<accession>A0A6P7GP94</accession>
<dbReference type="InterPro" id="IPR050479">
    <property type="entry name" value="CYP11_CYP27_families"/>
</dbReference>
<dbReference type="Gene3D" id="1.10.630.10">
    <property type="entry name" value="Cytochrome P450"/>
    <property type="match status" value="1"/>
</dbReference>
<proteinExistence type="inferred from homology"/>
<evidence type="ECO:0000313" key="12">
    <source>
        <dbReference type="RefSeq" id="XP_028147852.1"/>
    </source>
</evidence>
<gene>
    <name evidence="12" type="primary">LOC114341252</name>
</gene>
<keyword evidence="4 8" id="KW-0479">Metal-binding</keyword>
<dbReference type="GO" id="GO:0004497">
    <property type="term" value="F:monooxygenase activity"/>
    <property type="evidence" value="ECO:0007669"/>
    <property type="project" value="UniProtKB-KW"/>
</dbReference>
<dbReference type="InterPro" id="IPR001128">
    <property type="entry name" value="Cyt_P450"/>
</dbReference>
<protein>
    <submittedName>
        <fullName evidence="12">Cytochrome P450 315a1, mitochondrial</fullName>
    </submittedName>
</protein>
<evidence type="ECO:0000256" key="4">
    <source>
        <dbReference type="ARBA" id="ARBA00022723"/>
    </source>
</evidence>
<evidence type="ECO:0000256" key="3">
    <source>
        <dbReference type="ARBA" id="ARBA00022617"/>
    </source>
</evidence>
<dbReference type="PANTHER" id="PTHR24279:SF120">
    <property type="entry name" value="CYTOCHROME P450"/>
    <property type="match status" value="1"/>
</dbReference>
<feature type="binding site" description="axial binding residue" evidence="8">
    <location>
        <position position="417"/>
    </location>
    <ligand>
        <name>heme</name>
        <dbReference type="ChEBI" id="CHEBI:30413"/>
    </ligand>
    <ligandPart>
        <name>Fe</name>
        <dbReference type="ChEBI" id="CHEBI:18248"/>
    </ligandPart>
</feature>
<keyword evidence="5 9" id="KW-0560">Oxidoreductase</keyword>
<organism evidence="12">
    <name type="scientific">Diabrotica virgifera virgifera</name>
    <name type="common">western corn rootworm</name>
    <dbReference type="NCBI Taxonomy" id="50390"/>
    <lineage>
        <taxon>Eukaryota</taxon>
        <taxon>Metazoa</taxon>
        <taxon>Ecdysozoa</taxon>
        <taxon>Arthropoda</taxon>
        <taxon>Hexapoda</taxon>
        <taxon>Insecta</taxon>
        <taxon>Pterygota</taxon>
        <taxon>Neoptera</taxon>
        <taxon>Endopterygota</taxon>
        <taxon>Coleoptera</taxon>
        <taxon>Polyphaga</taxon>
        <taxon>Cucujiformia</taxon>
        <taxon>Chrysomeloidea</taxon>
        <taxon>Chrysomelidae</taxon>
        <taxon>Galerucinae</taxon>
        <taxon>Diabroticina</taxon>
        <taxon>Diabroticites</taxon>
        <taxon>Diabrotica</taxon>
    </lineage>
</organism>
<keyword evidence="6 8" id="KW-0408">Iron</keyword>
<sequence>MFAKKLIRFLQRNPRQRRFYSIKSFGEIPTPRGLPLVGTTFSLIATGGPKKLHKYMDRRHKELGPIFKDNVGPITAVFLSDPDAMREVFAKEGKYPLHLKPDAWLLYNEKYDYSRGLFFMDGEEWLHFRRTMNKLLLRGNLTWIEDSCNVAADLLVQRISEHQNQEFPNLEQQLYKWSLDIIVSVLVGADKYTECNRKVEFYVKQLASVLHKIFDDTCKLQLLPAPLAMKYNLRRWQNFENSVRTSLKLAKDLLNLISAVTNNEDGLLNKMLQEKVETKDIDRIIIDLILSAGDTTAYTMSWLLFLLSKHQNVQKELRDQVRSDPKSSYLRNVIRETLRLYPVAPFLNRILPETTTISGYEVPKNTLMVMSIHTSGRDSKYFKNPELFLPERWSRDKGSDLSLQQASLPFGIGSRSCIGRKIAETQLQMTISKIVQEFEFIIINESEIEDILKMVTIPSKPLRLIFNKID</sequence>
<dbReference type="Pfam" id="PF00067">
    <property type="entry name" value="p450"/>
    <property type="match status" value="1"/>
</dbReference>
<dbReference type="CDD" id="cd11054">
    <property type="entry name" value="CYP24A1-like"/>
    <property type="match status" value="1"/>
</dbReference>
<dbReference type="InterPro" id="IPR036396">
    <property type="entry name" value="Cyt_P450_sf"/>
</dbReference>